<organism evidence="2 3">
    <name type="scientific">Sphingomonas canadensis</name>
    <dbReference type="NCBI Taxonomy" id="1219257"/>
    <lineage>
        <taxon>Bacteria</taxon>
        <taxon>Pseudomonadati</taxon>
        <taxon>Pseudomonadota</taxon>
        <taxon>Alphaproteobacteria</taxon>
        <taxon>Sphingomonadales</taxon>
        <taxon>Sphingomonadaceae</taxon>
        <taxon>Sphingomonas</taxon>
    </lineage>
</organism>
<name>A0ABW3HER5_9SPHN</name>
<keyword evidence="3" id="KW-1185">Reference proteome</keyword>
<dbReference type="Proteomes" id="UP001596977">
    <property type="component" value="Unassembled WGS sequence"/>
</dbReference>
<feature type="region of interest" description="Disordered" evidence="1">
    <location>
        <begin position="113"/>
        <end position="133"/>
    </location>
</feature>
<comment type="caution">
    <text evidence="2">The sequence shown here is derived from an EMBL/GenBank/DDBJ whole genome shotgun (WGS) entry which is preliminary data.</text>
</comment>
<evidence type="ECO:0008006" key="4">
    <source>
        <dbReference type="Google" id="ProtNLM"/>
    </source>
</evidence>
<feature type="compositionally biased region" description="Polar residues" evidence="1">
    <location>
        <begin position="196"/>
        <end position="206"/>
    </location>
</feature>
<feature type="region of interest" description="Disordered" evidence="1">
    <location>
        <begin position="184"/>
        <end position="206"/>
    </location>
</feature>
<dbReference type="EMBL" id="JBHTJG010000017">
    <property type="protein sequence ID" value="MFD0948723.1"/>
    <property type="molecule type" value="Genomic_DNA"/>
</dbReference>
<reference evidence="3" key="1">
    <citation type="journal article" date="2019" name="Int. J. Syst. Evol. Microbiol.">
        <title>The Global Catalogue of Microorganisms (GCM) 10K type strain sequencing project: providing services to taxonomists for standard genome sequencing and annotation.</title>
        <authorList>
            <consortium name="The Broad Institute Genomics Platform"/>
            <consortium name="The Broad Institute Genome Sequencing Center for Infectious Disease"/>
            <person name="Wu L."/>
            <person name="Ma J."/>
        </authorList>
    </citation>
    <scope>NUCLEOTIDE SEQUENCE [LARGE SCALE GENOMIC DNA]</scope>
    <source>
        <strain evidence="3">CCUG 62982</strain>
    </source>
</reference>
<evidence type="ECO:0000313" key="2">
    <source>
        <dbReference type="EMBL" id="MFD0948723.1"/>
    </source>
</evidence>
<evidence type="ECO:0000256" key="1">
    <source>
        <dbReference type="SAM" id="MobiDB-lite"/>
    </source>
</evidence>
<proteinExistence type="predicted"/>
<gene>
    <name evidence="2" type="ORF">ACFQ1E_20465</name>
</gene>
<sequence>MGGLRRSIQLLVAPTDIDPVDERRAAAPPLPRAGWADRLGRMLRRRLAPMLPAMLLLAGGGCSDVPRRDTLPGCIGASLRGDDCPVIVGTWIVRDSAAPFPVQLYVFSGDGTMEQANPDAGNPRSSDSDGKGVWKAAGERVRGKWVELSADRETRRYTGRGEMSFDLKAEGDRFSGTATIRFYGPDDRPLGDPIATTLSGTRVTPP</sequence>
<protein>
    <recommendedName>
        <fullName evidence="4">Lipoprotein</fullName>
    </recommendedName>
</protein>
<accession>A0ABW3HER5</accession>
<evidence type="ECO:0000313" key="3">
    <source>
        <dbReference type="Proteomes" id="UP001596977"/>
    </source>
</evidence>